<protein>
    <submittedName>
        <fullName evidence="1">Uncharacterized protein</fullName>
    </submittedName>
</protein>
<dbReference type="Proteomes" id="UP001054837">
    <property type="component" value="Unassembled WGS sequence"/>
</dbReference>
<sequence>MGVSKERCRHPSSRACAVGAGLSARRQLPRETAFVVSRANAGPPGVFFCPAIISLCSMLMRPLRTACLTREPSGQFASPPALWLCAITFEFARIPRNSPNAGSPTSPTPYPLPGDEKNISQFVQSNDSQFTIAIIGY</sequence>
<evidence type="ECO:0000313" key="2">
    <source>
        <dbReference type="Proteomes" id="UP001054837"/>
    </source>
</evidence>
<proteinExistence type="predicted"/>
<reference evidence="1 2" key="1">
    <citation type="submission" date="2021-06" db="EMBL/GenBank/DDBJ databases">
        <title>Caerostris darwini draft genome.</title>
        <authorList>
            <person name="Kono N."/>
            <person name="Arakawa K."/>
        </authorList>
    </citation>
    <scope>NUCLEOTIDE SEQUENCE [LARGE SCALE GENOMIC DNA]</scope>
</reference>
<accession>A0AAV4U564</accession>
<name>A0AAV4U564_9ARAC</name>
<comment type="caution">
    <text evidence="1">The sequence shown here is derived from an EMBL/GenBank/DDBJ whole genome shotgun (WGS) entry which is preliminary data.</text>
</comment>
<keyword evidence="2" id="KW-1185">Reference proteome</keyword>
<dbReference type="AlphaFoldDB" id="A0AAV4U564"/>
<organism evidence="1 2">
    <name type="scientific">Caerostris darwini</name>
    <dbReference type="NCBI Taxonomy" id="1538125"/>
    <lineage>
        <taxon>Eukaryota</taxon>
        <taxon>Metazoa</taxon>
        <taxon>Ecdysozoa</taxon>
        <taxon>Arthropoda</taxon>
        <taxon>Chelicerata</taxon>
        <taxon>Arachnida</taxon>
        <taxon>Araneae</taxon>
        <taxon>Araneomorphae</taxon>
        <taxon>Entelegynae</taxon>
        <taxon>Araneoidea</taxon>
        <taxon>Araneidae</taxon>
        <taxon>Caerostris</taxon>
    </lineage>
</organism>
<evidence type="ECO:0000313" key="1">
    <source>
        <dbReference type="EMBL" id="GIY52897.1"/>
    </source>
</evidence>
<dbReference type="EMBL" id="BPLQ01010723">
    <property type="protein sequence ID" value="GIY52897.1"/>
    <property type="molecule type" value="Genomic_DNA"/>
</dbReference>
<gene>
    <name evidence="1" type="ORF">CDAR_496771</name>
</gene>